<sequence>MRHFINILILLFLLTGCKNNSSDNKKVVEEIFECNKGEMTPAWYEHGIDEPIPSIQGLQNGFIIVVDTSNKATNFISYDEDYSRRRSTELDTSDLDWTDGWEKLTTKQKLEKVKQERKSYLIHADSTHILNNQGQQQVWIINNSKDTVTIQMQDWSFICVLQAKTKSGQWYPIQYWRFSTCGNSYYFKHFLPKTANSFITKLPEEGDYKTKLRYKLLGKDKFYYSNEFDGKIKYCEFVEDSTKYNNRRGTPQPHFKLDSLINLAWQ</sequence>
<proteinExistence type="predicted"/>
<comment type="caution">
    <text evidence="1">The sequence shown here is derived from an EMBL/GenBank/DDBJ whole genome shotgun (WGS) entry which is preliminary data.</text>
</comment>
<dbReference type="AlphaFoldDB" id="A0A4Q1K4I5"/>
<gene>
    <name evidence="1" type="ORF">EQG61_12550</name>
</gene>
<protein>
    <recommendedName>
        <fullName evidence="3">Lipoprotein</fullName>
    </recommendedName>
</protein>
<dbReference type="EMBL" id="SBKN01000009">
    <property type="protein sequence ID" value="RXR20245.1"/>
    <property type="molecule type" value="Genomic_DNA"/>
</dbReference>
<name>A0A4Q1K4I5_9FLAO</name>
<organism evidence="1 2">
    <name type="scientific">Flavobacterium stagni</name>
    <dbReference type="NCBI Taxonomy" id="2506421"/>
    <lineage>
        <taxon>Bacteria</taxon>
        <taxon>Pseudomonadati</taxon>
        <taxon>Bacteroidota</taxon>
        <taxon>Flavobacteriia</taxon>
        <taxon>Flavobacteriales</taxon>
        <taxon>Flavobacteriaceae</taxon>
        <taxon>Flavobacterium</taxon>
    </lineage>
</organism>
<dbReference type="PROSITE" id="PS51257">
    <property type="entry name" value="PROKAR_LIPOPROTEIN"/>
    <property type="match status" value="1"/>
</dbReference>
<accession>A0A4Q1K4I5</accession>
<keyword evidence="2" id="KW-1185">Reference proteome</keyword>
<dbReference type="Proteomes" id="UP000289857">
    <property type="component" value="Unassembled WGS sequence"/>
</dbReference>
<dbReference type="OrthoDB" id="1409248at2"/>
<evidence type="ECO:0000313" key="1">
    <source>
        <dbReference type="EMBL" id="RXR20245.1"/>
    </source>
</evidence>
<dbReference type="RefSeq" id="WP_129462296.1">
    <property type="nucleotide sequence ID" value="NZ_SBKN01000009.1"/>
</dbReference>
<evidence type="ECO:0000313" key="2">
    <source>
        <dbReference type="Proteomes" id="UP000289857"/>
    </source>
</evidence>
<evidence type="ECO:0008006" key="3">
    <source>
        <dbReference type="Google" id="ProtNLM"/>
    </source>
</evidence>
<reference evidence="2" key="1">
    <citation type="submission" date="2019-01" db="EMBL/GenBank/DDBJ databases">
        <title>Cytophagaceae bacterium strain CAR-16.</title>
        <authorList>
            <person name="Chen W.-M."/>
        </authorList>
    </citation>
    <scope>NUCLEOTIDE SEQUENCE [LARGE SCALE GENOMIC DNA]</scope>
    <source>
        <strain evidence="2">WWJ-16</strain>
    </source>
</reference>